<accession>A0ABD1XH81</accession>
<evidence type="ECO:0000313" key="3">
    <source>
        <dbReference type="Proteomes" id="UP001605036"/>
    </source>
</evidence>
<name>A0ABD1XH81_9MARC</name>
<evidence type="ECO:0000256" key="1">
    <source>
        <dbReference type="SAM" id="MobiDB-lite"/>
    </source>
</evidence>
<feature type="region of interest" description="Disordered" evidence="1">
    <location>
        <begin position="66"/>
        <end position="97"/>
    </location>
</feature>
<feature type="region of interest" description="Disordered" evidence="1">
    <location>
        <begin position="116"/>
        <end position="141"/>
    </location>
</feature>
<gene>
    <name evidence="2" type="ORF">R1flu_026631</name>
</gene>
<keyword evidence="3" id="KW-1185">Reference proteome</keyword>
<proteinExistence type="predicted"/>
<evidence type="ECO:0000313" key="2">
    <source>
        <dbReference type="EMBL" id="KAL2608058.1"/>
    </source>
</evidence>
<feature type="compositionally biased region" description="Polar residues" evidence="1">
    <location>
        <begin position="78"/>
        <end position="90"/>
    </location>
</feature>
<sequence length="141" mass="15952">MRAEDRTRRVYYRHCHGRVYYIGEDTSSRIINARPGLAIHLILPLWKPDEGSNELQGLVVATFSTSSQIEREPDRHASPTSAEINEQQPHSMGEMMRRTGGSSWWIHHGICQDRATTRDKTRVTGHTGRSPCGPFQDAPNA</sequence>
<reference evidence="2 3" key="1">
    <citation type="submission" date="2024-09" db="EMBL/GenBank/DDBJ databases">
        <title>Chromosome-scale assembly of Riccia fluitans.</title>
        <authorList>
            <person name="Paukszto L."/>
            <person name="Sawicki J."/>
            <person name="Karawczyk K."/>
            <person name="Piernik-Szablinska J."/>
            <person name="Szczecinska M."/>
            <person name="Mazdziarz M."/>
        </authorList>
    </citation>
    <scope>NUCLEOTIDE SEQUENCE [LARGE SCALE GENOMIC DNA]</scope>
    <source>
        <strain evidence="2">Rf_01</strain>
        <tissue evidence="2">Aerial parts of the thallus</tissue>
    </source>
</reference>
<protein>
    <submittedName>
        <fullName evidence="2">Uncharacterized protein</fullName>
    </submittedName>
</protein>
<dbReference type="AlphaFoldDB" id="A0ABD1XH81"/>
<dbReference type="Proteomes" id="UP001605036">
    <property type="component" value="Unassembled WGS sequence"/>
</dbReference>
<comment type="caution">
    <text evidence="2">The sequence shown here is derived from an EMBL/GenBank/DDBJ whole genome shotgun (WGS) entry which is preliminary data.</text>
</comment>
<dbReference type="EMBL" id="JBHFFA010000008">
    <property type="protein sequence ID" value="KAL2608058.1"/>
    <property type="molecule type" value="Genomic_DNA"/>
</dbReference>
<organism evidence="2 3">
    <name type="scientific">Riccia fluitans</name>
    <dbReference type="NCBI Taxonomy" id="41844"/>
    <lineage>
        <taxon>Eukaryota</taxon>
        <taxon>Viridiplantae</taxon>
        <taxon>Streptophyta</taxon>
        <taxon>Embryophyta</taxon>
        <taxon>Marchantiophyta</taxon>
        <taxon>Marchantiopsida</taxon>
        <taxon>Marchantiidae</taxon>
        <taxon>Marchantiales</taxon>
        <taxon>Ricciaceae</taxon>
        <taxon>Riccia</taxon>
    </lineage>
</organism>